<organism evidence="1 2">
    <name type="scientific">Paenibacillus aceris</name>
    <dbReference type="NCBI Taxonomy" id="869555"/>
    <lineage>
        <taxon>Bacteria</taxon>
        <taxon>Bacillati</taxon>
        <taxon>Bacillota</taxon>
        <taxon>Bacilli</taxon>
        <taxon>Bacillales</taxon>
        <taxon>Paenibacillaceae</taxon>
        <taxon>Paenibacillus</taxon>
    </lineage>
</organism>
<dbReference type="SUPFAM" id="SSF56059">
    <property type="entry name" value="Glutathione synthetase ATP-binding domain-like"/>
    <property type="match status" value="1"/>
</dbReference>
<gene>
    <name evidence="1" type="ORF">J2Z65_003590</name>
</gene>
<keyword evidence="2" id="KW-1185">Reference proteome</keyword>
<proteinExistence type="predicted"/>
<dbReference type="Proteomes" id="UP001519344">
    <property type="component" value="Unassembled WGS sequence"/>
</dbReference>
<comment type="caution">
    <text evidence="1">The sequence shown here is derived from an EMBL/GenBank/DDBJ whole genome shotgun (WGS) entry which is preliminary data.</text>
</comment>
<accession>A0ABS4I0C7</accession>
<dbReference type="Pfam" id="PF14398">
    <property type="entry name" value="ATPgrasp_YheCD"/>
    <property type="match status" value="1"/>
</dbReference>
<name>A0ABS4I0C7_9BACL</name>
<reference evidence="1 2" key="1">
    <citation type="submission" date="2021-03" db="EMBL/GenBank/DDBJ databases">
        <title>Genomic Encyclopedia of Type Strains, Phase IV (KMG-IV): sequencing the most valuable type-strain genomes for metagenomic binning, comparative biology and taxonomic classification.</title>
        <authorList>
            <person name="Goeker M."/>
        </authorList>
    </citation>
    <scope>NUCLEOTIDE SEQUENCE [LARGE SCALE GENOMIC DNA]</scope>
    <source>
        <strain evidence="1 2">DSM 24950</strain>
    </source>
</reference>
<sequence>MRNVVGILLDRKTYLGIQSKQTGYEQIDLYNQAAEKLGIHPFYMCLQHTSGNSVLGLCFENKRYRLIRLPIPKVIHNRAMSLSPLLHRNLNLLASSSRVFNRRNRYDKLFIHKLLHTKESLRIHLPTTLAYSRKHMLEAMGRFSDFFVKPTNSSLGEGIIKLSKQDHETWRLFWSNHQPRVVSRDKALAFIQEKVGNQCYLIQQAIMLATYRNRPYDLRVSVQRGDKGIWQVSGIAGKVAAHNRQVTNLGKGGEAKRCEELFRESGFQPDLMKEAIDKVSLRIAEYLGKRLPEMADVGLDVGVDLLGHIWLIEVNGRDQRYEFKKLNMEDTFYRTYETPLVYAKYLLNK</sequence>
<protein>
    <submittedName>
        <fullName evidence="1">Glutathione synthase/RimK-type ligase-like ATP-grasp enzyme</fullName>
    </submittedName>
</protein>
<dbReference type="InterPro" id="IPR026838">
    <property type="entry name" value="YheC/D"/>
</dbReference>
<dbReference type="EMBL" id="JAGGKV010000009">
    <property type="protein sequence ID" value="MBP1964367.1"/>
    <property type="molecule type" value="Genomic_DNA"/>
</dbReference>
<dbReference type="Gene3D" id="3.30.470.20">
    <property type="entry name" value="ATP-grasp fold, B domain"/>
    <property type="match status" value="1"/>
</dbReference>
<dbReference type="RefSeq" id="WP_167058080.1">
    <property type="nucleotide sequence ID" value="NZ_JAAOZR010000017.1"/>
</dbReference>
<evidence type="ECO:0000313" key="2">
    <source>
        <dbReference type="Proteomes" id="UP001519344"/>
    </source>
</evidence>
<evidence type="ECO:0000313" key="1">
    <source>
        <dbReference type="EMBL" id="MBP1964367.1"/>
    </source>
</evidence>